<protein>
    <submittedName>
        <fullName evidence="1">Uncharacterized protein</fullName>
    </submittedName>
</protein>
<keyword evidence="2" id="KW-1185">Reference proteome</keyword>
<proteinExistence type="predicted"/>
<organism evidence="1 2">
    <name type="scientific">Coptotermes formosanus</name>
    <name type="common">Formosan subterranean termite</name>
    <dbReference type="NCBI Taxonomy" id="36987"/>
    <lineage>
        <taxon>Eukaryota</taxon>
        <taxon>Metazoa</taxon>
        <taxon>Ecdysozoa</taxon>
        <taxon>Arthropoda</taxon>
        <taxon>Hexapoda</taxon>
        <taxon>Insecta</taxon>
        <taxon>Pterygota</taxon>
        <taxon>Neoptera</taxon>
        <taxon>Polyneoptera</taxon>
        <taxon>Dictyoptera</taxon>
        <taxon>Blattodea</taxon>
        <taxon>Blattoidea</taxon>
        <taxon>Termitoidae</taxon>
        <taxon>Rhinotermitidae</taxon>
        <taxon>Coptotermes</taxon>
    </lineage>
</organism>
<dbReference type="OrthoDB" id="6375980at2759"/>
<accession>A0A6L2Q674</accession>
<dbReference type="Proteomes" id="UP000502823">
    <property type="component" value="Unassembled WGS sequence"/>
</dbReference>
<reference evidence="2" key="1">
    <citation type="submission" date="2020-01" db="EMBL/GenBank/DDBJ databases">
        <title>Draft genome sequence of the Termite Coptotermes fromosanus.</title>
        <authorList>
            <person name="Itakura S."/>
            <person name="Yosikawa Y."/>
            <person name="Umezawa K."/>
        </authorList>
    </citation>
    <scope>NUCLEOTIDE SEQUENCE [LARGE SCALE GENOMIC DNA]</scope>
</reference>
<comment type="caution">
    <text evidence="1">The sequence shown here is derived from an EMBL/GenBank/DDBJ whole genome shotgun (WGS) entry which is preliminary data.</text>
</comment>
<evidence type="ECO:0000313" key="2">
    <source>
        <dbReference type="Proteomes" id="UP000502823"/>
    </source>
</evidence>
<evidence type="ECO:0000313" key="1">
    <source>
        <dbReference type="EMBL" id="GFG38285.1"/>
    </source>
</evidence>
<dbReference type="AlphaFoldDB" id="A0A6L2Q674"/>
<dbReference type="InParanoid" id="A0A6L2Q674"/>
<dbReference type="EMBL" id="BLKM01000764">
    <property type="protein sequence ID" value="GFG38285.1"/>
    <property type="molecule type" value="Genomic_DNA"/>
</dbReference>
<sequence length="246" mass="28089">MRPSWNNRSSCDAMSRPHVSRNTVFGPFIRDSTFYPYRTVPVEDISWSFKGSFSISGKWKCIIDLFNEDAEEGNDTFYDQLYLWVRPSEDNLHFIKEHTVNAGCCQLVSIGCGSGLLEWLIQTATGLEVTCIEVDRSWWESSYAPHVFLPLIYADEEHGSDITTNKNAALLFCYFNNESAFSEYIRQYEGNCFIVIGPGGGRSTHTHPAPFNVKLESESAWKMEAFQEVQHTKDFIAVYVKSQSLK</sequence>
<name>A0A6L2Q674_COPFO</name>
<gene>
    <name evidence="1" type="ORF">Cfor_01913</name>
</gene>